<dbReference type="Proteomes" id="UP000306980">
    <property type="component" value="Unassembled WGS sequence"/>
</dbReference>
<organism evidence="1 2">
    <name type="scientific">Lentibacillus cibarius</name>
    <dbReference type="NCBI Taxonomy" id="2583219"/>
    <lineage>
        <taxon>Bacteria</taxon>
        <taxon>Bacillati</taxon>
        <taxon>Bacillota</taxon>
        <taxon>Bacilli</taxon>
        <taxon>Bacillales</taxon>
        <taxon>Bacillaceae</taxon>
        <taxon>Lentibacillus</taxon>
    </lineage>
</organism>
<dbReference type="EMBL" id="VCIA01000001">
    <property type="protein sequence ID" value="TMN21926.1"/>
    <property type="molecule type" value="Genomic_DNA"/>
</dbReference>
<comment type="caution">
    <text evidence="1">The sequence shown here is derived from an EMBL/GenBank/DDBJ whole genome shotgun (WGS) entry which is preliminary data.</text>
</comment>
<name>A0A5S3QN59_9BACI</name>
<dbReference type="OrthoDB" id="9955070at2"/>
<evidence type="ECO:0000313" key="1">
    <source>
        <dbReference type="EMBL" id="TMN21926.1"/>
    </source>
</evidence>
<gene>
    <name evidence="1" type="ORF">FFL34_07200</name>
</gene>
<sequence>MDIKLTEERVLETAKKYGLSVKKSETPGFYIKGEKFDVDGLYAHLFEDFSAEEIPIQELISMDVEIKKTSGKLRYKNLTKDFDFNFDEKKDEVA</sequence>
<protein>
    <submittedName>
        <fullName evidence="1">Uncharacterized protein</fullName>
    </submittedName>
</protein>
<dbReference type="AlphaFoldDB" id="A0A5S3QN59"/>
<dbReference type="RefSeq" id="WP_138602806.1">
    <property type="nucleotide sequence ID" value="NZ_VCIA01000001.1"/>
</dbReference>
<proteinExistence type="predicted"/>
<evidence type="ECO:0000313" key="2">
    <source>
        <dbReference type="Proteomes" id="UP000306980"/>
    </source>
</evidence>
<accession>A0A5S3QN59</accession>
<reference evidence="1 2" key="1">
    <citation type="submission" date="2019-05" db="EMBL/GenBank/DDBJ databases">
        <title>Genomic analysis of Lentibacillus sp. NKC220-2.</title>
        <authorList>
            <person name="Oh Y.J."/>
        </authorList>
    </citation>
    <scope>NUCLEOTIDE SEQUENCE [LARGE SCALE GENOMIC DNA]</scope>
    <source>
        <strain evidence="1 2">NKC220-2</strain>
    </source>
</reference>